<feature type="transmembrane region" description="Helical" evidence="7">
    <location>
        <begin position="134"/>
        <end position="152"/>
    </location>
</feature>
<dbReference type="GO" id="GO:0048039">
    <property type="term" value="F:ubiquinone binding"/>
    <property type="evidence" value="ECO:0007669"/>
    <property type="project" value="TreeGrafter"/>
</dbReference>
<evidence type="ECO:0000256" key="6">
    <source>
        <dbReference type="RuleBase" id="RU000320"/>
    </source>
</evidence>
<keyword evidence="3 6" id="KW-0812">Transmembrane</keyword>
<evidence type="ECO:0000259" key="8">
    <source>
        <dbReference type="Pfam" id="PF00361"/>
    </source>
</evidence>
<dbReference type="PANTHER" id="PTHR43507:SF1">
    <property type="entry name" value="NADH-UBIQUINONE OXIDOREDUCTASE CHAIN 4"/>
    <property type="match status" value="1"/>
</dbReference>
<comment type="subcellular location">
    <subcellularLocation>
        <location evidence="1">Endomembrane system</location>
        <topology evidence="1">Multi-pass membrane protein</topology>
    </subcellularLocation>
    <subcellularLocation>
        <location evidence="6">Membrane</location>
        <topology evidence="6">Multi-pass membrane protein</topology>
    </subcellularLocation>
</comment>
<dbReference type="EC" id="1.6.5.11" evidence="9"/>
<evidence type="ECO:0000256" key="4">
    <source>
        <dbReference type="ARBA" id="ARBA00022989"/>
    </source>
</evidence>
<dbReference type="InterPro" id="IPR010227">
    <property type="entry name" value="NADH_Q_OxRdtase_chainM/4"/>
</dbReference>
<keyword evidence="4 7" id="KW-1133">Transmembrane helix</keyword>
<evidence type="ECO:0000313" key="9">
    <source>
        <dbReference type="EMBL" id="SPK72931.1"/>
    </source>
</evidence>
<dbReference type="NCBIfam" id="NF004501">
    <property type="entry name" value="PRK05846.1-5"/>
    <property type="match status" value="1"/>
</dbReference>
<keyword evidence="9" id="KW-0560">Oxidoreductase</keyword>
<dbReference type="GO" id="GO:0042773">
    <property type="term" value="P:ATP synthesis coupled electron transport"/>
    <property type="evidence" value="ECO:0007669"/>
    <property type="project" value="InterPro"/>
</dbReference>
<dbReference type="Pfam" id="PF00361">
    <property type="entry name" value="Proton_antipo_M"/>
    <property type="match status" value="1"/>
</dbReference>
<dbReference type="GO" id="GO:0008137">
    <property type="term" value="F:NADH dehydrogenase (ubiquinone) activity"/>
    <property type="evidence" value="ECO:0007669"/>
    <property type="project" value="InterPro"/>
</dbReference>
<dbReference type="AlphaFoldDB" id="A0A375IG44"/>
<dbReference type="GO" id="GO:0015990">
    <property type="term" value="P:electron transport coupled proton transport"/>
    <property type="evidence" value="ECO:0007669"/>
    <property type="project" value="TreeGrafter"/>
</dbReference>
<dbReference type="InterPro" id="IPR003918">
    <property type="entry name" value="NADH_UbQ_OxRdtase"/>
</dbReference>
<dbReference type="InterPro" id="IPR001750">
    <property type="entry name" value="ND/Mrp_TM"/>
</dbReference>
<dbReference type="NCBIfam" id="NF004499">
    <property type="entry name" value="PRK05846.1-3"/>
    <property type="match status" value="1"/>
</dbReference>
<dbReference type="PANTHER" id="PTHR43507">
    <property type="entry name" value="NADH-UBIQUINONE OXIDOREDUCTASE CHAIN 4"/>
    <property type="match status" value="1"/>
</dbReference>
<dbReference type="GO" id="GO:0003954">
    <property type="term" value="F:NADH dehydrogenase activity"/>
    <property type="evidence" value="ECO:0007669"/>
    <property type="project" value="TreeGrafter"/>
</dbReference>
<dbReference type="NCBIfam" id="TIGR01972">
    <property type="entry name" value="NDH_I_M"/>
    <property type="match status" value="1"/>
</dbReference>
<evidence type="ECO:0000256" key="2">
    <source>
        <dbReference type="ARBA" id="ARBA00009025"/>
    </source>
</evidence>
<reference evidence="9 10" key="1">
    <citation type="submission" date="2018-01" db="EMBL/GenBank/DDBJ databases">
        <authorList>
            <person name="Gaut B.S."/>
            <person name="Morton B.R."/>
            <person name="Clegg M.T."/>
            <person name="Duvall M.R."/>
        </authorList>
    </citation>
    <scope>NUCLEOTIDE SEQUENCE [LARGE SCALE GENOMIC DNA]</scope>
    <source>
        <strain evidence="9">Cupriavidus taiwanensis LMG 19425</strain>
    </source>
</reference>
<dbReference type="GO" id="GO:0012505">
    <property type="term" value="C:endomembrane system"/>
    <property type="evidence" value="ECO:0007669"/>
    <property type="project" value="UniProtKB-SubCell"/>
</dbReference>
<feature type="transmembrane region" description="Helical" evidence="7">
    <location>
        <begin position="72"/>
        <end position="99"/>
    </location>
</feature>
<evidence type="ECO:0000313" key="10">
    <source>
        <dbReference type="Proteomes" id="UP000255505"/>
    </source>
</evidence>
<keyword evidence="5 7" id="KW-0472">Membrane</keyword>
<dbReference type="PRINTS" id="PR01437">
    <property type="entry name" value="NUOXDRDTASE4"/>
</dbReference>
<feature type="transmembrane region" description="Helical" evidence="7">
    <location>
        <begin position="31"/>
        <end position="51"/>
    </location>
</feature>
<comment type="similarity">
    <text evidence="2">Belongs to the complex I subunit 4 family.</text>
</comment>
<feature type="transmembrane region" description="Helical" evidence="7">
    <location>
        <begin position="298"/>
        <end position="317"/>
    </location>
</feature>
<feature type="transmembrane region" description="Helical" evidence="7">
    <location>
        <begin position="401"/>
        <end position="422"/>
    </location>
</feature>
<evidence type="ECO:0000256" key="5">
    <source>
        <dbReference type="ARBA" id="ARBA00023136"/>
    </source>
</evidence>
<organism evidence="9 10">
    <name type="scientific">Cupriavidus taiwanensis</name>
    <dbReference type="NCBI Taxonomy" id="164546"/>
    <lineage>
        <taxon>Bacteria</taxon>
        <taxon>Pseudomonadati</taxon>
        <taxon>Pseudomonadota</taxon>
        <taxon>Betaproteobacteria</taxon>
        <taxon>Burkholderiales</taxon>
        <taxon>Burkholderiaceae</taxon>
        <taxon>Cupriavidus</taxon>
    </lineage>
</organism>
<feature type="domain" description="NADH:quinone oxidoreductase/Mrp antiporter transmembrane" evidence="8">
    <location>
        <begin position="130"/>
        <end position="411"/>
    </location>
</feature>
<dbReference type="EMBL" id="LT991976">
    <property type="protein sequence ID" value="SPK72931.1"/>
    <property type="molecule type" value="Genomic_DNA"/>
</dbReference>
<feature type="transmembrane region" description="Helical" evidence="7">
    <location>
        <begin position="111"/>
        <end position="129"/>
    </location>
</feature>
<sequence length="488" mass="53965">MVLSFSIWLPVFFGLLILAFGSDRSPGFVRWMSLFGSIASFVVTLPLVFSFDRATAAMQFVEKANWIERFNIHYLLGVDGLSMWFVVLTAFITVIVVISAWEVITERVAEYMASFLILSGLMVGVFCALDGMLFYVFFEATLIPMYIIIGVWGGPNRVYAAFKFFLYTLLGSLLTLVALLYLYNKTGTFDILQWHQAKLSMNEQIALFLAFFVAFAVKVPMWPVHTWLPDAHVEAPTGGSVVLAAIMLKLGAYGFLRFSLPIAPDASHYLAPFIITISLIAVIYIGLVALVQADMKKLVAYSSIAHMGFVTLGFFIFSDIGVEGGIVQMISHGFISGAMFLCIGVLYDRVHSRQIADYGGVVNTMPKFAALSVFFAMANCGLPATSGFVGEFMVILGAVKFNFWIGLLAATALILGAAYSLWMVKRVIFGDVVHQHVRELADLNKREFIMLGLLALMTLYMGLHPKPFTDVMHPSVVNLLQHAAQSKL</sequence>
<dbReference type="RefSeq" id="WP_115662597.1">
    <property type="nucleotide sequence ID" value="NZ_LT976862.1"/>
</dbReference>
<evidence type="ECO:0000256" key="7">
    <source>
        <dbReference type="SAM" id="Phobius"/>
    </source>
</evidence>
<feature type="transmembrane region" description="Helical" evidence="7">
    <location>
        <begin position="443"/>
        <end position="463"/>
    </location>
</feature>
<proteinExistence type="inferred from homology"/>
<feature type="transmembrane region" description="Helical" evidence="7">
    <location>
        <begin position="269"/>
        <end position="291"/>
    </location>
</feature>
<dbReference type="GO" id="GO:0016020">
    <property type="term" value="C:membrane"/>
    <property type="evidence" value="ECO:0007669"/>
    <property type="project" value="UniProtKB-SubCell"/>
</dbReference>
<feature type="transmembrane region" description="Helical" evidence="7">
    <location>
        <begin position="368"/>
        <end position="389"/>
    </location>
</feature>
<feature type="transmembrane region" description="Helical" evidence="7">
    <location>
        <begin position="329"/>
        <end position="347"/>
    </location>
</feature>
<feature type="transmembrane region" description="Helical" evidence="7">
    <location>
        <begin position="164"/>
        <end position="184"/>
    </location>
</feature>
<evidence type="ECO:0000256" key="3">
    <source>
        <dbReference type="ARBA" id="ARBA00022692"/>
    </source>
</evidence>
<evidence type="ECO:0000256" key="1">
    <source>
        <dbReference type="ARBA" id="ARBA00004127"/>
    </source>
</evidence>
<gene>
    <name evidence="9" type="primary">nuoM</name>
    <name evidence="9" type="ORF">CT19425_90035</name>
</gene>
<protein>
    <submittedName>
        <fullName evidence="9">NADH-quinone oxidoreductase subunit M</fullName>
        <ecNumber evidence="9">1.6.5.11</ecNumber>
    </submittedName>
</protein>
<name>A0A375IG44_9BURK</name>
<dbReference type="Proteomes" id="UP000255505">
    <property type="component" value="Chromosome I"/>
</dbReference>
<accession>A0A375IG44</accession>
<feature type="transmembrane region" description="Helical" evidence="7">
    <location>
        <begin position="205"/>
        <end position="224"/>
    </location>
</feature>